<name>A0AAD5RBL1_PARTN</name>
<dbReference type="AlphaFoldDB" id="A0AAD5RBL1"/>
<protein>
    <submittedName>
        <fullName evidence="2">Uncharacterized protein</fullName>
    </submittedName>
</protein>
<reference evidence="2" key="1">
    <citation type="submission" date="2021-06" db="EMBL/GenBank/DDBJ databases">
        <title>Parelaphostrongylus tenuis whole genome reference sequence.</title>
        <authorList>
            <person name="Garwood T.J."/>
            <person name="Larsen P.A."/>
            <person name="Fountain-Jones N.M."/>
            <person name="Garbe J.R."/>
            <person name="Macchietto M.G."/>
            <person name="Kania S.A."/>
            <person name="Gerhold R.W."/>
            <person name="Richards J.E."/>
            <person name="Wolf T.M."/>
        </authorList>
    </citation>
    <scope>NUCLEOTIDE SEQUENCE</scope>
    <source>
        <strain evidence="2">MNPRO001-30</strain>
        <tissue evidence="2">Meninges</tissue>
    </source>
</reference>
<accession>A0AAD5RBL1</accession>
<feature type="compositionally biased region" description="Basic residues" evidence="1">
    <location>
        <begin position="175"/>
        <end position="195"/>
    </location>
</feature>
<organism evidence="2 3">
    <name type="scientific">Parelaphostrongylus tenuis</name>
    <name type="common">Meningeal worm</name>
    <dbReference type="NCBI Taxonomy" id="148309"/>
    <lineage>
        <taxon>Eukaryota</taxon>
        <taxon>Metazoa</taxon>
        <taxon>Ecdysozoa</taxon>
        <taxon>Nematoda</taxon>
        <taxon>Chromadorea</taxon>
        <taxon>Rhabditida</taxon>
        <taxon>Rhabditina</taxon>
        <taxon>Rhabditomorpha</taxon>
        <taxon>Strongyloidea</taxon>
        <taxon>Metastrongylidae</taxon>
        <taxon>Parelaphostrongylus</taxon>
    </lineage>
</organism>
<evidence type="ECO:0000313" key="2">
    <source>
        <dbReference type="EMBL" id="KAJ1373322.1"/>
    </source>
</evidence>
<proteinExistence type="predicted"/>
<evidence type="ECO:0000256" key="1">
    <source>
        <dbReference type="SAM" id="MobiDB-lite"/>
    </source>
</evidence>
<feature type="compositionally biased region" description="Basic residues" evidence="1">
    <location>
        <begin position="142"/>
        <end position="160"/>
    </location>
</feature>
<evidence type="ECO:0000313" key="3">
    <source>
        <dbReference type="Proteomes" id="UP001196413"/>
    </source>
</evidence>
<feature type="region of interest" description="Disordered" evidence="1">
    <location>
        <begin position="134"/>
        <end position="207"/>
    </location>
</feature>
<gene>
    <name evidence="2" type="ORF">KIN20_035693</name>
</gene>
<keyword evidence="3" id="KW-1185">Reference proteome</keyword>
<dbReference type="Proteomes" id="UP001196413">
    <property type="component" value="Unassembled WGS sequence"/>
</dbReference>
<dbReference type="EMBL" id="JAHQIW010007264">
    <property type="protein sequence ID" value="KAJ1373322.1"/>
    <property type="molecule type" value="Genomic_DNA"/>
</dbReference>
<sequence>MYRRRSIDEDEMSLHIADFANDTTRSTDYIGEAVNRMLKRSPLQQEGVRQFHQRKSSIVKKANAVRAQPDVLTTVVTLTNTQLLPNDGDTIRTKTIRNLVKPMSDVEDDEDFHYIDSDAPPRVYITKILSKGEKTIESSKQPTKKPKMGKGERKKKNKKKFDKEATTVSSTQNRFTKKRKGKGLKRKHGKAKPRGNHTDTSEQTKSPRHLLTSLGLPHHTTPRPHQSSFLHGVIDPKDSHFTNKGQIRGYQMHIASRKPTPSARLSEETRILWEMDELNYTTHMTALKTTMMTELKRKHDEDTATISVVSFRDSINKSTVYDRGTTEELLHRPYVFHMGTITYVINH</sequence>
<comment type="caution">
    <text evidence="2">The sequence shown here is derived from an EMBL/GenBank/DDBJ whole genome shotgun (WGS) entry which is preliminary data.</text>
</comment>